<proteinExistence type="predicted"/>
<dbReference type="Proteomes" id="UP000317713">
    <property type="component" value="Chromosome"/>
</dbReference>
<dbReference type="AlphaFoldDB" id="A0A517IGR7"/>
<reference evidence="1 2" key="1">
    <citation type="submission" date="2019-07" db="EMBL/GenBank/DDBJ databases">
        <title>Characterization of Brevibacillus brevis HK544, as a potential biocontrol agent.</title>
        <authorList>
            <person name="Kim H."/>
        </authorList>
    </citation>
    <scope>NUCLEOTIDE SEQUENCE [LARGE SCALE GENOMIC DNA]</scope>
    <source>
        <strain evidence="1 2">HK544</strain>
    </source>
</reference>
<dbReference type="Pfam" id="PF00106">
    <property type="entry name" value="adh_short"/>
    <property type="match status" value="1"/>
</dbReference>
<evidence type="ECO:0000313" key="1">
    <source>
        <dbReference type="EMBL" id="QDS38089.1"/>
    </source>
</evidence>
<dbReference type="InterPro" id="IPR002347">
    <property type="entry name" value="SDR_fam"/>
</dbReference>
<evidence type="ECO:0000313" key="2">
    <source>
        <dbReference type="Proteomes" id="UP000317713"/>
    </source>
</evidence>
<protein>
    <submittedName>
        <fullName evidence="1">SDR family NAD(P)-dependent oxidoreductase</fullName>
    </submittedName>
</protein>
<gene>
    <name evidence="1" type="ORF">FPS98_09630</name>
</gene>
<accession>A0A517IGR7</accession>
<dbReference type="InterPro" id="IPR036291">
    <property type="entry name" value="NAD(P)-bd_dom_sf"/>
</dbReference>
<dbReference type="SUPFAM" id="SSF51735">
    <property type="entry name" value="NAD(P)-binding Rossmann-fold domains"/>
    <property type="match status" value="1"/>
</dbReference>
<dbReference type="EMBL" id="CP042161">
    <property type="protein sequence ID" value="QDS38089.1"/>
    <property type="molecule type" value="Genomic_DNA"/>
</dbReference>
<name>A0A517IGR7_BREBE</name>
<organism evidence="1 2">
    <name type="scientific">Brevibacillus brevis</name>
    <name type="common">Bacillus brevis</name>
    <dbReference type="NCBI Taxonomy" id="1393"/>
    <lineage>
        <taxon>Bacteria</taxon>
        <taxon>Bacillati</taxon>
        <taxon>Bacillota</taxon>
        <taxon>Bacilli</taxon>
        <taxon>Bacillales</taxon>
        <taxon>Paenibacillaceae</taxon>
        <taxon>Brevibacillus</taxon>
    </lineage>
</organism>
<dbReference type="Gene3D" id="3.40.50.720">
    <property type="entry name" value="NAD(P)-binding Rossmann-like Domain"/>
    <property type="match status" value="1"/>
</dbReference>
<dbReference type="RefSeq" id="WP_144619546.1">
    <property type="nucleotide sequence ID" value="NZ_CP042161.1"/>
</dbReference>
<sequence>MVTVADIHNQLCEETAFEINRAGGRAITSVVDVTKAEDTEKLIEKTVQAYGRVDIISRSRKERMRFKN</sequence>